<feature type="region of interest" description="Disordered" evidence="3">
    <location>
        <begin position="1257"/>
        <end position="1289"/>
    </location>
</feature>
<dbReference type="InterPro" id="IPR012677">
    <property type="entry name" value="Nucleotide-bd_a/b_plait_sf"/>
</dbReference>
<feature type="compositionally biased region" description="Polar residues" evidence="3">
    <location>
        <begin position="1306"/>
        <end position="1315"/>
    </location>
</feature>
<reference evidence="5" key="1">
    <citation type="submission" date="2019-08" db="EMBL/GenBank/DDBJ databases">
        <title>The genome of the North American firefly Photinus pyralis.</title>
        <authorList>
            <consortium name="Photinus pyralis genome working group"/>
            <person name="Fallon T.R."/>
            <person name="Sander Lower S.E."/>
            <person name="Weng J.-K."/>
        </authorList>
    </citation>
    <scope>NUCLEOTIDE SEQUENCE</scope>
    <source>
        <strain evidence="5">TRF0915ILg1</strain>
        <tissue evidence="5">Whole body</tissue>
    </source>
</reference>
<evidence type="ECO:0000256" key="3">
    <source>
        <dbReference type="SAM" id="MobiDB-lite"/>
    </source>
</evidence>
<feature type="compositionally biased region" description="Low complexity" evidence="3">
    <location>
        <begin position="1093"/>
        <end position="1104"/>
    </location>
</feature>
<dbReference type="CDD" id="cd14284">
    <property type="entry name" value="UBA_GAWKY"/>
    <property type="match status" value="1"/>
</dbReference>
<evidence type="ECO:0000256" key="1">
    <source>
        <dbReference type="ARBA" id="ARBA00022884"/>
    </source>
</evidence>
<feature type="compositionally biased region" description="Polar residues" evidence="3">
    <location>
        <begin position="1080"/>
        <end position="1091"/>
    </location>
</feature>
<dbReference type="InterPro" id="IPR035979">
    <property type="entry name" value="RBD_domain_sf"/>
</dbReference>
<feature type="compositionally biased region" description="Basic and acidic residues" evidence="3">
    <location>
        <begin position="439"/>
        <end position="451"/>
    </location>
</feature>
<dbReference type="InterPro" id="IPR041971">
    <property type="entry name" value="Gawky_UBA"/>
</dbReference>
<feature type="region of interest" description="Disordered" evidence="3">
    <location>
        <begin position="932"/>
        <end position="1048"/>
    </location>
</feature>
<keyword evidence="6" id="KW-1185">Reference proteome</keyword>
<dbReference type="CDD" id="cd12435">
    <property type="entry name" value="RRM_GW182_like"/>
    <property type="match status" value="1"/>
</dbReference>
<dbReference type="GO" id="GO:0060213">
    <property type="term" value="P:positive regulation of nuclear-transcribed mRNA poly(A) tail shortening"/>
    <property type="evidence" value="ECO:0007669"/>
    <property type="project" value="TreeGrafter"/>
</dbReference>
<comment type="caution">
    <text evidence="5">The sequence shown here is derived from an EMBL/GenBank/DDBJ whole genome shotgun (WGS) entry which is preliminary data.</text>
</comment>
<feature type="compositionally biased region" description="Polar residues" evidence="3">
    <location>
        <begin position="8"/>
        <end position="20"/>
    </location>
</feature>
<feature type="compositionally biased region" description="Gly residues" evidence="3">
    <location>
        <begin position="396"/>
        <end position="407"/>
    </location>
</feature>
<feature type="compositionally biased region" description="Polar residues" evidence="3">
    <location>
        <begin position="1105"/>
        <end position="1118"/>
    </location>
</feature>
<keyword evidence="2" id="KW-0175">Coiled coil</keyword>
<feature type="compositionally biased region" description="Low complexity" evidence="3">
    <location>
        <begin position="417"/>
        <end position="426"/>
    </location>
</feature>
<dbReference type="Pfam" id="PF12938">
    <property type="entry name" value="M_domain"/>
    <property type="match status" value="1"/>
</dbReference>
<dbReference type="InterPro" id="IPR000504">
    <property type="entry name" value="RRM_dom"/>
</dbReference>
<dbReference type="GO" id="GO:0005654">
    <property type="term" value="C:nucleoplasm"/>
    <property type="evidence" value="ECO:0007669"/>
    <property type="project" value="TreeGrafter"/>
</dbReference>
<dbReference type="EMBL" id="VTPC01001660">
    <property type="protein sequence ID" value="KAF2901410.1"/>
    <property type="molecule type" value="Genomic_DNA"/>
</dbReference>
<dbReference type="Proteomes" id="UP000801492">
    <property type="component" value="Unassembled WGS sequence"/>
</dbReference>
<protein>
    <recommendedName>
        <fullName evidence="4">UBA domain-containing protein</fullName>
    </recommendedName>
</protein>
<accession>A0A8K0GE79</accession>
<feature type="coiled-coil region" evidence="2">
    <location>
        <begin position="813"/>
        <end position="880"/>
    </location>
</feature>
<dbReference type="PANTHER" id="PTHR13020">
    <property type="entry name" value="TRINUCLEOTIDE REPEAT-CONTAINING GENE 6"/>
    <property type="match status" value="1"/>
</dbReference>
<feature type="compositionally biased region" description="Polar residues" evidence="3">
    <location>
        <begin position="249"/>
        <end position="278"/>
    </location>
</feature>
<feature type="compositionally biased region" description="Low complexity" evidence="3">
    <location>
        <begin position="949"/>
        <end position="967"/>
    </location>
</feature>
<dbReference type="Gene3D" id="1.10.8.10">
    <property type="entry name" value="DNA helicase RuvA subunit, C-terminal domain"/>
    <property type="match status" value="1"/>
</dbReference>
<dbReference type="OrthoDB" id="5919166at2759"/>
<proteinExistence type="predicted"/>
<feature type="region of interest" description="Disordered" evidence="3">
    <location>
        <begin position="1"/>
        <end position="27"/>
    </location>
</feature>
<dbReference type="InterPro" id="IPR009060">
    <property type="entry name" value="UBA-like_sf"/>
</dbReference>
<feature type="region of interest" description="Disordered" evidence="3">
    <location>
        <begin position="504"/>
        <end position="537"/>
    </location>
</feature>
<dbReference type="InterPro" id="IPR033503">
    <property type="entry name" value="GW182_RRM"/>
</dbReference>
<dbReference type="Pfam" id="PF00076">
    <property type="entry name" value="RRM_1"/>
    <property type="match status" value="1"/>
</dbReference>
<dbReference type="SUPFAM" id="SSF54928">
    <property type="entry name" value="RNA-binding domain, RBD"/>
    <property type="match status" value="1"/>
</dbReference>
<feature type="region of interest" description="Disordered" evidence="3">
    <location>
        <begin position="1067"/>
        <end position="1118"/>
    </location>
</feature>
<dbReference type="PROSITE" id="PS50030">
    <property type="entry name" value="UBA"/>
    <property type="match status" value="1"/>
</dbReference>
<evidence type="ECO:0000256" key="2">
    <source>
        <dbReference type="SAM" id="Coils"/>
    </source>
</evidence>
<sequence length="1328" mass="141270">MRDPTPSEPKSTFPTYQVPQASAMRGRASPVQVARAAEEGRADLLSQPCASVGAQSVISGSSCPLAGNSNLRMQSVTENCLLNSVTVPKIQRNDHTAVAHNNSDKLECKFGALQLFGQDIPNQKSENLEGDLIELNLTKNANTTSSTTHCNSKLSDNETYSLERLITLSQRTRHLERLGHILPLRLCGGGESSLSTGTSGWGTPPSQQASNSNANKSNPNLQQNGQNPPTSQSNNTGWGQPGNKPPTGPSTSTAGNSTTTPQPNAANQAHPTNSTKQQLEQLNNMREAIFSHDGWGGHINQDTNWDIPGSPEPLMKIDGSGAPPWKPAVNNGTELWEANLRNGGQPPPQPQQKPWGHTPATNIGGTWGEDDDVADSSNVWTGVPAAQQQWGNNASSGGGGGGGGGTMWGAPKKETEWGTAGAAGWGDPRSTDPRAAGMDPRDMRPDLRDMRAGSSDPMRMLDPREQMRLPGGDMRGDPRGITGRLNGAGAEAFWGQAGPQAAAHHLHHQGKMPIGPGANTGGWEEPSPPSQRRAMPNYDDGTSLWGNPQQGSHWKDLPTAANMARGGAAGPPGMAQTRLKPDGSVWGHGRNGSWDEAGPAWDDGGGPWSKQKPMGPPLWENEMDWNHKQGPKQPLTKEMVWNSKQFRVLVDMGYKKEDVENALRLRDMNMDDALDILSAGRGASIDSWRARHEDHYDHQGPGQFPGQRFPTGPSGQMPFPPGSNAPNLLNNMGSGSAATNNCLINNMQKMLAQSGGSQGFGGAAAGRTLQPQSTPSSQQLRMLVQQIQMAVQAGYLNHQILNQPLAPQTLVLLNQLLQQIKNLQQLVNQQSVAQSQALSGKPNNMLLQCSVLITKTKQQITNLQNQIAAQQAIYVKQQQQHTLGGSTGGPPDIFKTNAMHDSISALQNTFGDLGIKDPQVSQQQSRLNQWKLPALDKEENGEFSRAPGPLSKPLAPSNSSPNLPLGLTQPDGINFCSPWSSGRSADTGGWPETGTTDSGAPDNKDGQWPAPAQQSLTDLVPEFEPGKPWKGNQMKSIEDDPSITPGSVVRSPLSIATIKDTELFNMNPSKNSPPGGDTIQPLSLSSSTWSFNPPASTPSAFTSPQNKLPTSKGTLGDLNPSTAVTSELWGAPKSRGPPPGLAAKGASTLNGWTTNLGSTSWAAQRSSGNWGSSPWLLLRNLTAQIDGSTLRTLCMQHGPLQSFHLYLHQGFALAKYSTREEATKAQTALNNCVLGNTTILAENPTDWDAQSLLQQVASQPGGSSGGWRSSGKQPSTAGDTWSTGWPNNASTASLWGSATLDSADQARATPSSLNSFLPGDLLGSGESM</sequence>
<feature type="compositionally biased region" description="Polar residues" evidence="3">
    <location>
        <begin position="1272"/>
        <end position="1289"/>
    </location>
</feature>
<feature type="domain" description="UBA" evidence="4">
    <location>
        <begin position="640"/>
        <end position="680"/>
    </location>
</feature>
<gene>
    <name evidence="5" type="ORF">ILUMI_04772</name>
</gene>
<name>A0A8K0GE79_IGNLU</name>
<feature type="region of interest" description="Disordered" evidence="3">
    <location>
        <begin position="567"/>
        <end position="602"/>
    </location>
</feature>
<feature type="compositionally biased region" description="Polar residues" evidence="3">
    <location>
        <begin position="375"/>
        <end position="395"/>
    </location>
</feature>
<feature type="region of interest" description="Disordered" evidence="3">
    <location>
        <begin position="694"/>
        <end position="714"/>
    </location>
</feature>
<feature type="compositionally biased region" description="Low complexity" evidence="3">
    <location>
        <begin position="1258"/>
        <end position="1271"/>
    </location>
</feature>
<dbReference type="GO" id="GO:0035278">
    <property type="term" value="P:miRNA-mediated gene silencing by inhibition of translation"/>
    <property type="evidence" value="ECO:0007669"/>
    <property type="project" value="InterPro"/>
</dbReference>
<evidence type="ECO:0000313" key="6">
    <source>
        <dbReference type="Proteomes" id="UP000801492"/>
    </source>
</evidence>
<dbReference type="Gene3D" id="3.30.70.330">
    <property type="match status" value="1"/>
</dbReference>
<dbReference type="GO" id="GO:0000932">
    <property type="term" value="C:P-body"/>
    <property type="evidence" value="ECO:0007669"/>
    <property type="project" value="TreeGrafter"/>
</dbReference>
<dbReference type="GO" id="GO:0003723">
    <property type="term" value="F:RNA binding"/>
    <property type="evidence" value="ECO:0007669"/>
    <property type="project" value="UniProtKB-KW"/>
</dbReference>
<feature type="region of interest" description="Disordered" evidence="3">
    <location>
        <begin position="1306"/>
        <end position="1328"/>
    </location>
</feature>
<dbReference type="SUPFAM" id="SSF46934">
    <property type="entry name" value="UBA-like"/>
    <property type="match status" value="1"/>
</dbReference>
<dbReference type="InterPro" id="IPR026805">
    <property type="entry name" value="GW182_M_dom"/>
</dbReference>
<evidence type="ECO:0000259" key="4">
    <source>
        <dbReference type="PROSITE" id="PS50030"/>
    </source>
</evidence>
<keyword evidence="1" id="KW-0694">RNA-binding</keyword>
<dbReference type="InterPro" id="IPR052068">
    <property type="entry name" value="GW182_domain"/>
</dbReference>
<dbReference type="InterPro" id="IPR015940">
    <property type="entry name" value="UBA"/>
</dbReference>
<feature type="region of interest" description="Disordered" evidence="3">
    <location>
        <begin position="338"/>
        <end position="478"/>
    </location>
</feature>
<dbReference type="SMART" id="SM00360">
    <property type="entry name" value="RRM"/>
    <property type="match status" value="1"/>
</dbReference>
<dbReference type="PANTHER" id="PTHR13020:SF25">
    <property type="entry name" value="PROTEIN GAWKY"/>
    <property type="match status" value="1"/>
</dbReference>
<feature type="compositionally biased region" description="Low complexity" evidence="3">
    <location>
        <begin position="192"/>
        <end position="229"/>
    </location>
</feature>
<evidence type="ECO:0000313" key="5">
    <source>
        <dbReference type="EMBL" id="KAF2901410.1"/>
    </source>
</evidence>
<feature type="region of interest" description="Disordered" evidence="3">
    <location>
        <begin position="192"/>
        <end position="278"/>
    </location>
</feature>
<organism evidence="5 6">
    <name type="scientific">Ignelater luminosus</name>
    <name type="common">Cucubano</name>
    <name type="synonym">Pyrophorus luminosus</name>
    <dbReference type="NCBI Taxonomy" id="2038154"/>
    <lineage>
        <taxon>Eukaryota</taxon>
        <taxon>Metazoa</taxon>
        <taxon>Ecdysozoa</taxon>
        <taxon>Arthropoda</taxon>
        <taxon>Hexapoda</taxon>
        <taxon>Insecta</taxon>
        <taxon>Pterygota</taxon>
        <taxon>Neoptera</taxon>
        <taxon>Endopterygota</taxon>
        <taxon>Coleoptera</taxon>
        <taxon>Polyphaga</taxon>
        <taxon>Elateriformia</taxon>
        <taxon>Elateroidea</taxon>
        <taxon>Elateridae</taxon>
        <taxon>Agrypninae</taxon>
        <taxon>Pyrophorini</taxon>
        <taxon>Ignelater</taxon>
    </lineage>
</organism>